<dbReference type="Pfam" id="PF06821">
    <property type="entry name" value="Ser_hydrolase"/>
    <property type="match status" value="1"/>
</dbReference>
<dbReference type="SUPFAM" id="SSF53474">
    <property type="entry name" value="alpha/beta-Hydrolases"/>
    <property type="match status" value="1"/>
</dbReference>
<dbReference type="AlphaFoldDB" id="A0A1A9RRN4"/>
<dbReference type="PANTHER" id="PTHR15394">
    <property type="entry name" value="SERINE HYDROLASE RBBP9"/>
    <property type="match status" value="1"/>
</dbReference>
<dbReference type="Proteomes" id="UP000078103">
    <property type="component" value="Unassembled WGS sequence"/>
</dbReference>
<dbReference type="Gene3D" id="3.40.50.1820">
    <property type="entry name" value="alpha/beta hydrolase"/>
    <property type="match status" value="1"/>
</dbReference>
<comment type="caution">
    <text evidence="1">The sequence shown here is derived from an EMBL/GenBank/DDBJ whole genome shotgun (WGS) entry which is preliminary data.</text>
</comment>
<sequence length="226" mass="24530">MNRRQFCAAAGAGVLLAGCKNLAKPQGGPVRVFIIHGYGATVADHWFPWLARQLQQQGITALPVALPDSMQPDYHRWQDALSQAVGMPSGRTILVTHSLGTISLLHYLSWVRPHKVGGLVLVSAFGARIPTLPQINGFNVDNYVDQCPVDFAAIRQMTSRIALFTADNDSIVPPENTRRLARQLSGKLEEIPGGGHFLGSDGYTEFPQVLQVVEHMAAAIQGESLV</sequence>
<dbReference type="RefSeq" id="WP_064105215.1">
    <property type="nucleotide sequence ID" value="NZ_LXSH01000010.1"/>
</dbReference>
<dbReference type="GO" id="GO:0016787">
    <property type="term" value="F:hydrolase activity"/>
    <property type="evidence" value="ECO:0007669"/>
    <property type="project" value="InterPro"/>
</dbReference>
<name>A0A1A9RRN4_EIKCO</name>
<accession>A0A1A9RRN4</accession>
<dbReference type="PANTHER" id="PTHR15394:SF3">
    <property type="entry name" value="SERINE HYDROLASE RBBP9"/>
    <property type="match status" value="1"/>
</dbReference>
<gene>
    <name evidence="1" type="ORF">A7P89_02335</name>
</gene>
<dbReference type="InterPro" id="IPR010662">
    <property type="entry name" value="RBBP9/YdeN"/>
</dbReference>
<protein>
    <submittedName>
        <fullName evidence="1">Esterase</fullName>
    </submittedName>
</protein>
<evidence type="ECO:0000313" key="2">
    <source>
        <dbReference type="Proteomes" id="UP000078103"/>
    </source>
</evidence>
<dbReference type="PROSITE" id="PS51257">
    <property type="entry name" value="PROKAR_LIPOPROTEIN"/>
    <property type="match status" value="1"/>
</dbReference>
<proteinExistence type="predicted"/>
<evidence type="ECO:0000313" key="1">
    <source>
        <dbReference type="EMBL" id="OAM24110.1"/>
    </source>
</evidence>
<organism evidence="1 2">
    <name type="scientific">Eikenella corrodens</name>
    <dbReference type="NCBI Taxonomy" id="539"/>
    <lineage>
        <taxon>Bacteria</taxon>
        <taxon>Pseudomonadati</taxon>
        <taxon>Pseudomonadota</taxon>
        <taxon>Betaproteobacteria</taxon>
        <taxon>Neisseriales</taxon>
        <taxon>Neisseriaceae</taxon>
        <taxon>Eikenella</taxon>
    </lineage>
</organism>
<dbReference type="InterPro" id="IPR029058">
    <property type="entry name" value="AB_hydrolase_fold"/>
</dbReference>
<dbReference type="EMBL" id="LXSH01000010">
    <property type="protein sequence ID" value="OAM24110.1"/>
    <property type="molecule type" value="Genomic_DNA"/>
</dbReference>
<reference evidence="2" key="1">
    <citation type="submission" date="2016-05" db="EMBL/GenBank/DDBJ databases">
        <title>Draft genome of Corynebacterium afermentans subsp. afermentans LCDC 88199T.</title>
        <authorList>
            <person name="Bernier A.-M."/>
            <person name="Bernard K."/>
        </authorList>
    </citation>
    <scope>NUCLEOTIDE SEQUENCE [LARGE SCALE GENOMIC DNA]</scope>
    <source>
        <strain evidence="2">NML120819</strain>
    </source>
</reference>